<dbReference type="AlphaFoldDB" id="A0AAW0C4C7"/>
<gene>
    <name evidence="1" type="ORF">R3P38DRAFT_3352496</name>
</gene>
<evidence type="ECO:0000313" key="2">
    <source>
        <dbReference type="Proteomes" id="UP001362999"/>
    </source>
</evidence>
<keyword evidence="2" id="KW-1185">Reference proteome</keyword>
<dbReference type="EMBL" id="JAWWNJ010000023">
    <property type="protein sequence ID" value="KAK7033343.1"/>
    <property type="molecule type" value="Genomic_DNA"/>
</dbReference>
<organism evidence="1 2">
    <name type="scientific">Favolaschia claudopus</name>
    <dbReference type="NCBI Taxonomy" id="2862362"/>
    <lineage>
        <taxon>Eukaryota</taxon>
        <taxon>Fungi</taxon>
        <taxon>Dikarya</taxon>
        <taxon>Basidiomycota</taxon>
        <taxon>Agaricomycotina</taxon>
        <taxon>Agaricomycetes</taxon>
        <taxon>Agaricomycetidae</taxon>
        <taxon>Agaricales</taxon>
        <taxon>Marasmiineae</taxon>
        <taxon>Mycenaceae</taxon>
        <taxon>Favolaschia</taxon>
    </lineage>
</organism>
<name>A0AAW0C4C7_9AGAR</name>
<comment type="caution">
    <text evidence="1">The sequence shown here is derived from an EMBL/GenBank/DDBJ whole genome shotgun (WGS) entry which is preliminary data.</text>
</comment>
<accession>A0AAW0C4C7</accession>
<dbReference type="Proteomes" id="UP001362999">
    <property type="component" value="Unassembled WGS sequence"/>
</dbReference>
<proteinExistence type="predicted"/>
<sequence>MIRVLSIDLMHLARLQRGRSSRSTLTLGEVVFCVVFSLGEGAESRTLLGELRRTSARLNVLQYVDARCQLLRSGAPQTDASTQPALGDGDDPTTTVFHHTLRFRPDCDNLARSVRVNSRWAWGPGHRLLWASSPSLVLPSPVHRRSTPSTSTPDARSQLAFVYFDFSLRSTRRRTLRAMVSRFGFGTRTPVALGISPFLRLTLLRPRRFASRALTLTVLHFIRLFSFRLGFAPGGSRREASIAYCQLGGARHEPRLAQDKIARERGERSDSLTSSQDHHLQLCSVPPPRAALAIFARSRPALLTRFWGSGCSLLASVSPSLVSHWPRAAHTTPRARRAILSGNGAATKKWVGTNASSNCSKPLQFFNDFPLKDSRRPATAFRDIRPVGLITTVDETKNTVGRFMSHQ</sequence>
<evidence type="ECO:0000313" key="1">
    <source>
        <dbReference type="EMBL" id="KAK7033343.1"/>
    </source>
</evidence>
<protein>
    <submittedName>
        <fullName evidence="1">Uncharacterized protein</fullName>
    </submittedName>
</protein>
<reference evidence="1 2" key="1">
    <citation type="journal article" date="2024" name="J Genomics">
        <title>Draft genome sequencing and assembly of Favolaschia claudopus CIRM-BRFM 2984 isolated from oak limbs.</title>
        <authorList>
            <person name="Navarro D."/>
            <person name="Drula E."/>
            <person name="Chaduli D."/>
            <person name="Cazenave R."/>
            <person name="Ahrendt S."/>
            <person name="Wang J."/>
            <person name="Lipzen A."/>
            <person name="Daum C."/>
            <person name="Barry K."/>
            <person name="Grigoriev I.V."/>
            <person name="Favel A."/>
            <person name="Rosso M.N."/>
            <person name="Martin F."/>
        </authorList>
    </citation>
    <scope>NUCLEOTIDE SEQUENCE [LARGE SCALE GENOMIC DNA]</scope>
    <source>
        <strain evidence="1 2">CIRM-BRFM 2984</strain>
    </source>
</reference>